<reference evidence="2" key="1">
    <citation type="submission" date="2020-11" db="EMBL/GenBank/DDBJ databases">
        <authorList>
            <person name="Whitehead M."/>
        </authorList>
    </citation>
    <scope>NUCLEOTIDE SEQUENCE</scope>
    <source>
        <strain evidence="2">EGII</strain>
    </source>
</reference>
<comment type="caution">
    <text evidence="2">The sequence shown here is derived from an EMBL/GenBank/DDBJ whole genome shotgun (WGS) entry which is preliminary data.</text>
</comment>
<sequence>MRRREDIGIVATLVFTPRSPTPTPPPPPPSPLRHRAKRQNNICHFGMRTHFGLLVKQSAHTHTHIPILVHTFKDEQSGKRMTECSAEIPHSGGRCKHQQAEDCAPVNSAHESGGPLPSSRHGYKYTCNSCRTSSLCAVYSAPQTAAAQPLRSMSGSLSRRSNFSYILCAHPCNFRRYTAVFVCISYTAVRTHTGWLGLLLPCTLVCSPRRSALK</sequence>
<gene>
    <name evidence="2" type="ORF">CCAP1982_LOCUS6651</name>
</gene>
<dbReference type="EMBL" id="CAJHJT010000012">
    <property type="protein sequence ID" value="CAD6998035.1"/>
    <property type="molecule type" value="Genomic_DNA"/>
</dbReference>
<evidence type="ECO:0000313" key="3">
    <source>
        <dbReference type="Proteomes" id="UP000606786"/>
    </source>
</evidence>
<dbReference type="Proteomes" id="UP000606786">
    <property type="component" value="Unassembled WGS sequence"/>
</dbReference>
<feature type="compositionally biased region" description="Pro residues" evidence="1">
    <location>
        <begin position="19"/>
        <end position="31"/>
    </location>
</feature>
<proteinExistence type="predicted"/>
<organism evidence="2 3">
    <name type="scientific">Ceratitis capitata</name>
    <name type="common">Mediterranean fruit fly</name>
    <name type="synonym">Tephritis capitata</name>
    <dbReference type="NCBI Taxonomy" id="7213"/>
    <lineage>
        <taxon>Eukaryota</taxon>
        <taxon>Metazoa</taxon>
        <taxon>Ecdysozoa</taxon>
        <taxon>Arthropoda</taxon>
        <taxon>Hexapoda</taxon>
        <taxon>Insecta</taxon>
        <taxon>Pterygota</taxon>
        <taxon>Neoptera</taxon>
        <taxon>Endopterygota</taxon>
        <taxon>Diptera</taxon>
        <taxon>Brachycera</taxon>
        <taxon>Muscomorpha</taxon>
        <taxon>Tephritoidea</taxon>
        <taxon>Tephritidae</taxon>
        <taxon>Ceratitis</taxon>
        <taxon>Ceratitis</taxon>
    </lineage>
</organism>
<accession>A0A811UK06</accession>
<evidence type="ECO:0000256" key="1">
    <source>
        <dbReference type="SAM" id="MobiDB-lite"/>
    </source>
</evidence>
<dbReference type="AlphaFoldDB" id="A0A811UK06"/>
<protein>
    <submittedName>
        <fullName evidence="2">(Mediterranean fruit fly) hypothetical protein</fullName>
    </submittedName>
</protein>
<feature type="region of interest" description="Disordered" evidence="1">
    <location>
        <begin position="15"/>
        <end position="34"/>
    </location>
</feature>
<name>A0A811UK06_CERCA</name>
<evidence type="ECO:0000313" key="2">
    <source>
        <dbReference type="EMBL" id="CAD6998035.1"/>
    </source>
</evidence>
<keyword evidence="3" id="KW-1185">Reference proteome</keyword>